<dbReference type="GO" id="GO:0000271">
    <property type="term" value="P:polysaccharide biosynthetic process"/>
    <property type="evidence" value="ECO:0007669"/>
    <property type="project" value="InterPro"/>
</dbReference>
<dbReference type="Proteomes" id="UP000294835">
    <property type="component" value="Unassembled WGS sequence"/>
</dbReference>
<sequence length="430" mass="47344">MAQSSGITRRFLLLQGPHGPFFDRLGRGLRAAGAQVWRAGFNRGDRAFWSDAAHYLAVTCPAADWPAHCAALLDRLGITDIVLYGDTRPVHAAAIAAARARGVTVHIFEEGYLRPWWVTYERDGANGHSRLMGLSMAEIAARLRGEGPPVAEAPAHWGDMREHVFYGALYHGLVMAPSRRYRHYRPHRGLPVSAEFALYLRRLALLPAHIAARFAATRAIRRGGFAYHLVLLQLAHDASFRHHGPFDRIEDFLARCVEGFAAGAPAHHHLVFKAHPLEDGRSPLPRSLRALARAHGLAGRVHYVPGGKLAPLLDGAKSAVTVNSTAGQQALWRGLPLRVFGAAVYGKPELVSDQPLAEFFAAPRRPDADAYRVFRRFLLETSQVPGGFYSRRGRDQLMRQVVDMVLDAADPYEARPRPAAAAAQHLRLAG</sequence>
<dbReference type="GO" id="GO:0015774">
    <property type="term" value="P:polysaccharide transport"/>
    <property type="evidence" value="ECO:0007669"/>
    <property type="project" value="InterPro"/>
</dbReference>
<comment type="caution">
    <text evidence="1">The sequence shown here is derived from an EMBL/GenBank/DDBJ whole genome shotgun (WGS) entry which is preliminary data.</text>
</comment>
<dbReference type="RefSeq" id="WP_132461243.1">
    <property type="nucleotide sequence ID" value="NZ_SLXP01000002.1"/>
</dbReference>
<keyword evidence="2" id="KW-1185">Reference proteome</keyword>
<dbReference type="OrthoDB" id="9794206at2"/>
<dbReference type="AlphaFoldDB" id="A0A4R2Q3N1"/>
<dbReference type="InterPro" id="IPR007833">
    <property type="entry name" value="Capsule_polysaccharide_synth"/>
</dbReference>
<reference evidence="1 2" key="1">
    <citation type="submission" date="2019-03" db="EMBL/GenBank/DDBJ databases">
        <title>Genomic Encyclopedia of Type Strains, Phase IV (KMG-IV): sequencing the most valuable type-strain genomes for metagenomic binning, comparative biology and taxonomic classification.</title>
        <authorList>
            <person name="Goeker M."/>
        </authorList>
    </citation>
    <scope>NUCLEOTIDE SEQUENCE [LARGE SCALE GENOMIC DNA]</scope>
    <source>
        <strain evidence="1 2">DSM 18063</strain>
    </source>
</reference>
<dbReference type="Pfam" id="PF05159">
    <property type="entry name" value="Capsule_synth"/>
    <property type="match status" value="1"/>
</dbReference>
<dbReference type="EMBL" id="SLXP01000002">
    <property type="protein sequence ID" value="TCP43177.1"/>
    <property type="molecule type" value="Genomic_DNA"/>
</dbReference>
<protein>
    <submittedName>
        <fullName evidence="1">Capsular polysaccharide export protein</fullName>
    </submittedName>
</protein>
<evidence type="ECO:0000313" key="1">
    <source>
        <dbReference type="EMBL" id="TCP43177.1"/>
    </source>
</evidence>
<organism evidence="1 2">
    <name type="scientific">Rhodovulum marinum</name>
    <dbReference type="NCBI Taxonomy" id="320662"/>
    <lineage>
        <taxon>Bacteria</taxon>
        <taxon>Pseudomonadati</taxon>
        <taxon>Pseudomonadota</taxon>
        <taxon>Alphaproteobacteria</taxon>
        <taxon>Rhodobacterales</taxon>
        <taxon>Paracoccaceae</taxon>
        <taxon>Rhodovulum</taxon>
    </lineage>
</organism>
<proteinExistence type="predicted"/>
<accession>A0A4R2Q3N1</accession>
<gene>
    <name evidence="1" type="ORF">EV662_102373</name>
</gene>
<evidence type="ECO:0000313" key="2">
    <source>
        <dbReference type="Proteomes" id="UP000294835"/>
    </source>
</evidence>
<name>A0A4R2Q3N1_9RHOB</name>